<evidence type="ECO:0000313" key="8">
    <source>
        <dbReference type="EMBL" id="MBN2953920.1"/>
    </source>
</evidence>
<dbReference type="PROSITE" id="PS01006">
    <property type="entry name" value="FORMATE_NITRITE_TP_2"/>
    <property type="match status" value="1"/>
</dbReference>
<dbReference type="Proteomes" id="UP000737612">
    <property type="component" value="Unassembled WGS sequence"/>
</dbReference>
<feature type="transmembrane region" description="Helical" evidence="6">
    <location>
        <begin position="107"/>
        <end position="133"/>
    </location>
</feature>
<keyword evidence="4 6" id="KW-0472">Membrane</keyword>
<feature type="transmembrane region" description="Helical" evidence="6">
    <location>
        <begin position="184"/>
        <end position="213"/>
    </location>
</feature>
<evidence type="ECO:0000256" key="5">
    <source>
        <dbReference type="ARBA" id="ARBA00049660"/>
    </source>
</evidence>
<dbReference type="PANTHER" id="PTHR30520">
    <property type="entry name" value="FORMATE TRANSPORTER-RELATED"/>
    <property type="match status" value="1"/>
</dbReference>
<dbReference type="EMBL" id="CYYV01000019">
    <property type="protein sequence ID" value="CUO89803.1"/>
    <property type="molecule type" value="Genomic_DNA"/>
</dbReference>
<dbReference type="Gene3D" id="1.20.1080.10">
    <property type="entry name" value="Glycerol uptake facilitator protein"/>
    <property type="match status" value="1"/>
</dbReference>
<dbReference type="GO" id="GO:0005886">
    <property type="term" value="C:plasma membrane"/>
    <property type="evidence" value="ECO:0007669"/>
    <property type="project" value="TreeGrafter"/>
</dbReference>
<feature type="transmembrane region" description="Helical" evidence="6">
    <location>
        <begin position="225"/>
        <end position="245"/>
    </location>
</feature>
<accession>A0A174IR26</accession>
<dbReference type="InterPro" id="IPR024002">
    <property type="entry name" value="For/NO2_transpt_CS"/>
</dbReference>
<proteinExistence type="inferred from homology"/>
<dbReference type="InterPro" id="IPR023271">
    <property type="entry name" value="Aquaporin-like"/>
</dbReference>
<feature type="transmembrane region" description="Helical" evidence="6">
    <location>
        <begin position="27"/>
        <end position="45"/>
    </location>
</feature>
<sequence>MPYDDVQKFSEAAVNKARLLKEHPGKYFLRAVMAGFFIVVAMIFSNVVGNTFQSTDPAWGKLLGGIVFAIAVLLIVFIGAELFTGNNLVMAFGAYDKKVSWAQVGKVWLVSYIGNFVGCLILSVIFVLAGASGTADYYAGFIGNKLSIPAGEMFFRAILCNFFVCLAVACGMKCKNEVAKFFMIILCITGFVVAGFEHCVANMATFVTAALLVPGGISLTAALKSMVIVTIGNAIGGGVLLAWPLRMMSADK</sequence>
<evidence type="ECO:0000256" key="6">
    <source>
        <dbReference type="SAM" id="Phobius"/>
    </source>
</evidence>
<name>A0A174IR26_9FIRM</name>
<gene>
    <name evidence="7" type="primary">nirC</name>
    <name evidence="7" type="ORF">ERS852406_03113</name>
    <name evidence="8" type="ORF">JTJ23_10075</name>
</gene>
<organism evidence="7 9">
    <name type="scientific">Fusicatenibacter saccharivorans</name>
    <dbReference type="NCBI Taxonomy" id="1150298"/>
    <lineage>
        <taxon>Bacteria</taxon>
        <taxon>Bacillati</taxon>
        <taxon>Bacillota</taxon>
        <taxon>Clostridia</taxon>
        <taxon>Lachnospirales</taxon>
        <taxon>Lachnospiraceae</taxon>
        <taxon>Fusicatenibacter</taxon>
    </lineage>
</organism>
<comment type="subcellular location">
    <subcellularLocation>
        <location evidence="1">Membrane</location>
        <topology evidence="1">Multi-pass membrane protein</topology>
    </subcellularLocation>
</comment>
<dbReference type="RefSeq" id="WP_055228581.1">
    <property type="nucleotide sequence ID" value="NZ_CABJFB010000007.1"/>
</dbReference>
<dbReference type="PANTHER" id="PTHR30520:SF8">
    <property type="entry name" value="NITRITE TRANSPORTER NIRC"/>
    <property type="match status" value="1"/>
</dbReference>
<dbReference type="Proteomes" id="UP000095706">
    <property type="component" value="Unassembled WGS sequence"/>
</dbReference>
<dbReference type="GO" id="GO:0015499">
    <property type="term" value="F:formate transmembrane transporter activity"/>
    <property type="evidence" value="ECO:0007669"/>
    <property type="project" value="TreeGrafter"/>
</dbReference>
<keyword evidence="2 6" id="KW-0812">Transmembrane</keyword>
<reference evidence="8" key="2">
    <citation type="submission" date="2021-02" db="EMBL/GenBank/DDBJ databases">
        <title>Metagenome-assembled genomes from human diarrheal sample B26.</title>
        <authorList>
            <person name="Ateba T.P."/>
            <person name="Alayande K.A."/>
            <person name="Mwanza M."/>
        </authorList>
    </citation>
    <scope>NUCLEOTIDE SEQUENCE</scope>
    <source>
        <strain evidence="8">06WH</strain>
    </source>
</reference>
<keyword evidence="3 6" id="KW-1133">Transmembrane helix</keyword>
<reference evidence="7 9" key="1">
    <citation type="submission" date="2015-09" db="EMBL/GenBank/DDBJ databases">
        <authorList>
            <consortium name="Pathogen Informatics"/>
        </authorList>
    </citation>
    <scope>NUCLEOTIDE SEQUENCE [LARGE SCALE GENOMIC DNA]</scope>
    <source>
        <strain evidence="7 9">2789STDY5608849</strain>
    </source>
</reference>
<evidence type="ECO:0000256" key="4">
    <source>
        <dbReference type="ARBA" id="ARBA00023136"/>
    </source>
</evidence>
<feature type="transmembrane region" description="Helical" evidence="6">
    <location>
        <begin position="65"/>
        <end position="95"/>
    </location>
</feature>
<protein>
    <submittedName>
        <fullName evidence="8">Formate/nitrite transporter family protein</fullName>
    </submittedName>
    <submittedName>
        <fullName evidence="7">Probable nitrite transporter</fullName>
    </submittedName>
</protein>
<evidence type="ECO:0000256" key="3">
    <source>
        <dbReference type="ARBA" id="ARBA00022989"/>
    </source>
</evidence>
<evidence type="ECO:0000313" key="9">
    <source>
        <dbReference type="Proteomes" id="UP000095706"/>
    </source>
</evidence>
<dbReference type="Pfam" id="PF01226">
    <property type="entry name" value="Form_Nir_trans"/>
    <property type="match status" value="1"/>
</dbReference>
<evidence type="ECO:0000313" key="7">
    <source>
        <dbReference type="EMBL" id="CUO89803.1"/>
    </source>
</evidence>
<dbReference type="EMBL" id="JAFHBD010000042">
    <property type="protein sequence ID" value="MBN2953920.1"/>
    <property type="molecule type" value="Genomic_DNA"/>
</dbReference>
<evidence type="ECO:0000256" key="1">
    <source>
        <dbReference type="ARBA" id="ARBA00004141"/>
    </source>
</evidence>
<evidence type="ECO:0000256" key="2">
    <source>
        <dbReference type="ARBA" id="ARBA00022692"/>
    </source>
</evidence>
<comment type="similarity">
    <text evidence="5">Belongs to the FNT transporter (TC 1.A.16) family.</text>
</comment>
<dbReference type="AlphaFoldDB" id="A0A174IR26"/>
<feature type="transmembrane region" description="Helical" evidence="6">
    <location>
        <begin position="153"/>
        <end position="172"/>
    </location>
</feature>
<dbReference type="InterPro" id="IPR000292">
    <property type="entry name" value="For/NO2_transpt"/>
</dbReference>